<dbReference type="PANTHER" id="PTHR13600:SF21">
    <property type="entry name" value="LEUCINE CARBOXYL METHYLTRANSFERASE 1"/>
    <property type="match status" value="1"/>
</dbReference>
<keyword evidence="6 8" id="KW-0808">Transferase</keyword>
<dbReference type="SUPFAM" id="SSF53335">
    <property type="entry name" value="S-adenosyl-L-methionine-dependent methyltransferases"/>
    <property type="match status" value="1"/>
</dbReference>
<dbReference type="Proteomes" id="UP001063166">
    <property type="component" value="Unassembled WGS sequence"/>
</dbReference>
<protein>
    <recommendedName>
        <fullName evidence="4 8">Leucine carboxyl methyltransferase 1</fullName>
        <ecNumber evidence="3 8">2.1.1.233</ecNumber>
    </recommendedName>
</protein>
<evidence type="ECO:0000256" key="2">
    <source>
        <dbReference type="ARBA" id="ARBA00010703"/>
    </source>
</evidence>
<dbReference type="OrthoDB" id="203237at2759"/>
<evidence type="ECO:0000256" key="3">
    <source>
        <dbReference type="ARBA" id="ARBA00012834"/>
    </source>
</evidence>
<reference evidence="10" key="1">
    <citation type="submission" date="2022-07" db="EMBL/GenBank/DDBJ databases">
        <title>The genome of Lyophyllum shimeji provides insight into the initial evolution of ectomycorrhizal fungal genome.</title>
        <authorList>
            <person name="Kobayashi Y."/>
            <person name="Shibata T."/>
            <person name="Hirakawa H."/>
            <person name="Shigenobu S."/>
            <person name="Nishiyama T."/>
            <person name="Yamada A."/>
            <person name="Hasebe M."/>
            <person name="Kawaguchi M."/>
        </authorList>
    </citation>
    <scope>NUCLEOTIDE SEQUENCE</scope>
    <source>
        <strain evidence="10">AT787</strain>
    </source>
</reference>
<evidence type="ECO:0000256" key="9">
    <source>
        <dbReference type="PIRSR" id="PIRSR016305-1"/>
    </source>
</evidence>
<keyword evidence="11" id="KW-1185">Reference proteome</keyword>
<dbReference type="Pfam" id="PF04072">
    <property type="entry name" value="LCM"/>
    <property type="match status" value="1"/>
</dbReference>
<dbReference type="InterPro" id="IPR016651">
    <property type="entry name" value="LCMT1"/>
</dbReference>
<comment type="catalytic activity">
    <reaction evidence="1 8">
        <text>[phosphatase 2A protein]-C-terminal L-leucine + S-adenosyl-L-methionine = [phosphatase 2A protein]-C-terminal L-leucine methyl ester + S-adenosyl-L-homocysteine</text>
        <dbReference type="Rhea" id="RHEA:48544"/>
        <dbReference type="Rhea" id="RHEA-COMP:12134"/>
        <dbReference type="Rhea" id="RHEA-COMP:12135"/>
        <dbReference type="ChEBI" id="CHEBI:57856"/>
        <dbReference type="ChEBI" id="CHEBI:59789"/>
        <dbReference type="ChEBI" id="CHEBI:90516"/>
        <dbReference type="ChEBI" id="CHEBI:90517"/>
        <dbReference type="EC" id="2.1.1.233"/>
    </reaction>
</comment>
<comment type="caution">
    <text evidence="10">The sequence shown here is derived from an EMBL/GenBank/DDBJ whole genome shotgun (WGS) entry which is preliminary data.</text>
</comment>
<keyword evidence="7 8" id="KW-0949">S-adenosyl-L-methionine</keyword>
<dbReference type="AlphaFoldDB" id="A0A9P3PLX8"/>
<dbReference type="EMBL" id="BRPK01000004">
    <property type="protein sequence ID" value="GLB37712.1"/>
    <property type="molecule type" value="Genomic_DNA"/>
</dbReference>
<evidence type="ECO:0000256" key="6">
    <source>
        <dbReference type="ARBA" id="ARBA00022679"/>
    </source>
</evidence>
<dbReference type="GO" id="GO:0018423">
    <property type="term" value="F:protein C-terminal leucine carboxyl O-methyltransferase activity"/>
    <property type="evidence" value="ECO:0007669"/>
    <property type="project" value="UniProtKB-EC"/>
</dbReference>
<evidence type="ECO:0000256" key="4">
    <source>
        <dbReference type="ARBA" id="ARBA00017497"/>
    </source>
</evidence>
<dbReference type="InterPro" id="IPR029063">
    <property type="entry name" value="SAM-dependent_MTases_sf"/>
</dbReference>
<comment type="similarity">
    <text evidence="2 8">Belongs to the methyltransferase superfamily. LCMT family.</text>
</comment>
<dbReference type="InterPro" id="IPR007213">
    <property type="entry name" value="Ppm1/Ppm2/Tcmp"/>
</dbReference>
<dbReference type="EC" id="2.1.1.233" evidence="3 8"/>
<evidence type="ECO:0000256" key="1">
    <source>
        <dbReference type="ARBA" id="ARBA00000724"/>
    </source>
</evidence>
<evidence type="ECO:0000256" key="5">
    <source>
        <dbReference type="ARBA" id="ARBA00022603"/>
    </source>
</evidence>
<dbReference type="Gene3D" id="3.40.50.150">
    <property type="entry name" value="Vaccinia Virus protein VP39"/>
    <property type="match status" value="2"/>
</dbReference>
<sequence>MFPPSMSTRQEHLAHDADASIRLTDTDAAIARLSAAQKGYIHDPFVKYFVPPTPGSGESRQTGKHRDALAAYVELDFPEVTSKKAMAIRKSKDLSTVLGSPNDIRVEQGGTALHAPRYHLLPADLRHPPSSTFGTLLVPPDNTTGPILTPTLPTLLLFECVVVYMEPSASDAILRWFVEHFSTEKSLVGAVVYEMFGLQDAFGKVMVKNLKSRNVSLPGAEPYPTIDALPRRFLNTGFTAARALTLREIRQSCISQEELGRLSTLEMLDEVEELDLVLEHYAVTWGLLLPANDEHAAWGGWGLREQR</sequence>
<feature type="binding site" evidence="9">
    <location>
        <position position="159"/>
    </location>
    <ligand>
        <name>S-adenosyl-L-methionine</name>
        <dbReference type="ChEBI" id="CHEBI:59789"/>
    </ligand>
</feature>
<proteinExistence type="inferred from homology"/>
<evidence type="ECO:0000256" key="7">
    <source>
        <dbReference type="ARBA" id="ARBA00022691"/>
    </source>
</evidence>
<dbReference type="PANTHER" id="PTHR13600">
    <property type="entry name" value="LEUCINE CARBOXYL METHYLTRANSFERASE"/>
    <property type="match status" value="1"/>
</dbReference>
<evidence type="ECO:0000313" key="11">
    <source>
        <dbReference type="Proteomes" id="UP001063166"/>
    </source>
</evidence>
<evidence type="ECO:0000256" key="8">
    <source>
        <dbReference type="PIRNR" id="PIRNR016305"/>
    </source>
</evidence>
<comment type="function">
    <text evidence="8">Methylates the carboxyl group of the C-terminal leucine residue of protein phosphatase 2A catalytic subunits to form alpha-leucine ester residues.</text>
</comment>
<dbReference type="PIRSF" id="PIRSF016305">
    <property type="entry name" value="LCM_mtfrase"/>
    <property type="match status" value="1"/>
</dbReference>
<organism evidence="10 11">
    <name type="scientific">Lyophyllum shimeji</name>
    <name type="common">Hon-shimeji</name>
    <name type="synonym">Tricholoma shimeji</name>
    <dbReference type="NCBI Taxonomy" id="47721"/>
    <lineage>
        <taxon>Eukaryota</taxon>
        <taxon>Fungi</taxon>
        <taxon>Dikarya</taxon>
        <taxon>Basidiomycota</taxon>
        <taxon>Agaricomycotina</taxon>
        <taxon>Agaricomycetes</taxon>
        <taxon>Agaricomycetidae</taxon>
        <taxon>Agaricales</taxon>
        <taxon>Tricholomatineae</taxon>
        <taxon>Lyophyllaceae</taxon>
        <taxon>Lyophyllum</taxon>
    </lineage>
</organism>
<name>A0A9P3PLX8_LYOSH</name>
<keyword evidence="5 8" id="KW-0489">Methyltransferase</keyword>
<gene>
    <name evidence="10" type="primary">PPM1</name>
    <name evidence="10" type="ORF">LshimejAT787_0407630</name>
</gene>
<feature type="binding site" evidence="9">
    <location>
        <begin position="124"/>
        <end position="125"/>
    </location>
    <ligand>
        <name>S-adenosyl-L-methionine</name>
        <dbReference type="ChEBI" id="CHEBI:59789"/>
    </ligand>
</feature>
<accession>A0A9P3PLX8</accession>
<evidence type="ECO:0000313" key="10">
    <source>
        <dbReference type="EMBL" id="GLB37712.1"/>
    </source>
</evidence>
<dbReference type="GO" id="GO:0032259">
    <property type="term" value="P:methylation"/>
    <property type="evidence" value="ECO:0007669"/>
    <property type="project" value="UniProtKB-KW"/>
</dbReference>